<comment type="catalytic activity">
    <reaction evidence="4 5">
        <text>[protein]-L-glutamate 5-O-methyl ester + H2O = L-glutamyl-[protein] + methanol + H(+)</text>
        <dbReference type="Rhea" id="RHEA:23236"/>
        <dbReference type="Rhea" id="RHEA-COMP:10208"/>
        <dbReference type="Rhea" id="RHEA-COMP:10311"/>
        <dbReference type="ChEBI" id="CHEBI:15377"/>
        <dbReference type="ChEBI" id="CHEBI:15378"/>
        <dbReference type="ChEBI" id="CHEBI:17790"/>
        <dbReference type="ChEBI" id="CHEBI:29973"/>
        <dbReference type="ChEBI" id="CHEBI:82795"/>
        <dbReference type="EC" id="3.1.1.61"/>
    </reaction>
</comment>
<comment type="PTM">
    <text evidence="5">Phosphorylated by CheA. Phosphorylation of the N-terminal regulatory domain activates the methylesterase activity.</text>
</comment>
<evidence type="ECO:0000256" key="2">
    <source>
        <dbReference type="ARBA" id="ARBA00022500"/>
    </source>
</evidence>
<dbReference type="RefSeq" id="WP_167083206.1">
    <property type="nucleotide sequence ID" value="NZ_BAAADC010000001.1"/>
</dbReference>
<dbReference type="InterPro" id="IPR000673">
    <property type="entry name" value="Sig_transdc_resp-reg_Me-estase"/>
</dbReference>
<keyword evidence="2 5" id="KW-0145">Chemotaxis</keyword>
<dbReference type="SMART" id="SM00448">
    <property type="entry name" value="REC"/>
    <property type="match status" value="1"/>
</dbReference>
<evidence type="ECO:0000256" key="7">
    <source>
        <dbReference type="PROSITE-ProRule" id="PRU00169"/>
    </source>
</evidence>
<dbReference type="InterPro" id="IPR001789">
    <property type="entry name" value="Sig_transdc_resp-reg_receiver"/>
</dbReference>
<feature type="domain" description="Response regulatory" evidence="8">
    <location>
        <begin position="7"/>
        <end position="124"/>
    </location>
</feature>
<evidence type="ECO:0000256" key="3">
    <source>
        <dbReference type="ARBA" id="ARBA00022801"/>
    </source>
</evidence>
<evidence type="ECO:0000259" key="9">
    <source>
        <dbReference type="PROSITE" id="PS50122"/>
    </source>
</evidence>
<dbReference type="CDD" id="cd17541">
    <property type="entry name" value="REC_CheB-like"/>
    <property type="match status" value="1"/>
</dbReference>
<evidence type="ECO:0000313" key="10">
    <source>
        <dbReference type="EMBL" id="NIK89086.1"/>
    </source>
</evidence>
<organism evidence="10 11">
    <name type="scientific">Rhizomicrobium palustre</name>
    <dbReference type="NCBI Taxonomy" id="189966"/>
    <lineage>
        <taxon>Bacteria</taxon>
        <taxon>Pseudomonadati</taxon>
        <taxon>Pseudomonadota</taxon>
        <taxon>Alphaproteobacteria</taxon>
        <taxon>Micropepsales</taxon>
        <taxon>Micropepsaceae</taxon>
        <taxon>Rhizomicrobium</taxon>
    </lineage>
</organism>
<dbReference type="SUPFAM" id="SSF52172">
    <property type="entry name" value="CheY-like"/>
    <property type="match status" value="1"/>
</dbReference>
<accession>A0A846N074</accession>
<comment type="domain">
    <text evidence="5">Contains a C-terminal catalytic domain, and an N-terminal region which modulates catalytic activity.</text>
</comment>
<dbReference type="GO" id="GO:0000156">
    <property type="term" value="F:phosphorelay response regulator activity"/>
    <property type="evidence" value="ECO:0007669"/>
    <property type="project" value="InterPro"/>
</dbReference>
<gene>
    <name evidence="5" type="primary">cheB</name>
    <name evidence="10" type="ORF">FHS83_002404</name>
</gene>
<feature type="active site" evidence="5 6">
    <location>
        <position position="315"/>
    </location>
</feature>
<dbReference type="InterPro" id="IPR011006">
    <property type="entry name" value="CheY-like_superfamily"/>
</dbReference>
<dbReference type="CDD" id="cd16432">
    <property type="entry name" value="CheB_Rec"/>
    <property type="match status" value="1"/>
</dbReference>
<evidence type="ECO:0000259" key="8">
    <source>
        <dbReference type="PROSITE" id="PS50110"/>
    </source>
</evidence>
<dbReference type="Gene3D" id="3.40.50.2300">
    <property type="match status" value="1"/>
</dbReference>
<evidence type="ECO:0000256" key="4">
    <source>
        <dbReference type="ARBA" id="ARBA00048267"/>
    </source>
</evidence>
<comment type="subcellular location">
    <subcellularLocation>
        <location evidence="5">Cytoplasm</location>
    </subcellularLocation>
</comment>
<keyword evidence="11" id="KW-1185">Reference proteome</keyword>
<dbReference type="NCBIfam" id="NF009206">
    <property type="entry name" value="PRK12555.1"/>
    <property type="match status" value="1"/>
</dbReference>
<name>A0A846N074_9PROT</name>
<dbReference type="Pfam" id="PF01339">
    <property type="entry name" value="CheB_methylest"/>
    <property type="match status" value="1"/>
</dbReference>
<feature type="active site" evidence="5 6">
    <location>
        <position position="219"/>
    </location>
</feature>
<dbReference type="Gene3D" id="3.40.50.180">
    <property type="entry name" value="Methylesterase CheB, C-terminal domain"/>
    <property type="match status" value="1"/>
</dbReference>
<dbReference type="Pfam" id="PF00072">
    <property type="entry name" value="Response_reg"/>
    <property type="match status" value="1"/>
</dbReference>
<comment type="function">
    <text evidence="5">Involved in chemotaxis. Part of a chemotaxis signal transduction system that modulates chemotaxis in response to various stimuli. Catalyzes the demethylation of specific methylglutamate residues introduced into the chemoreceptors (methyl-accepting chemotaxis proteins or MCP) by CheR. Also mediates the irreversible deamidation of specific glutamine residues to glutamic acid.</text>
</comment>
<dbReference type="EC" id="3.1.1.61" evidence="5"/>
<dbReference type="GO" id="GO:0008984">
    <property type="term" value="F:protein-glutamate methylesterase activity"/>
    <property type="evidence" value="ECO:0007669"/>
    <property type="project" value="UniProtKB-UniRule"/>
</dbReference>
<dbReference type="HAMAP" id="MF_00099">
    <property type="entry name" value="CheB_chemtxs"/>
    <property type="match status" value="1"/>
</dbReference>
<evidence type="ECO:0000256" key="5">
    <source>
        <dbReference type="HAMAP-Rule" id="MF_00099"/>
    </source>
</evidence>
<feature type="domain" description="CheB-type methylesterase" evidence="9">
    <location>
        <begin position="181"/>
        <end position="372"/>
    </location>
</feature>
<dbReference type="PANTHER" id="PTHR42872:SF6">
    <property type="entry name" value="PROTEIN-GLUTAMATE METHYLESTERASE_PROTEIN-GLUTAMINE GLUTAMINASE"/>
    <property type="match status" value="1"/>
</dbReference>
<dbReference type="PROSITE" id="PS50110">
    <property type="entry name" value="RESPONSE_REGULATORY"/>
    <property type="match status" value="1"/>
</dbReference>
<feature type="modified residue" description="4-aspartylphosphate" evidence="5 7">
    <location>
        <position position="58"/>
    </location>
</feature>
<protein>
    <recommendedName>
        <fullName evidence="5">Protein-glutamate methylesterase/protein-glutamine glutaminase</fullName>
        <ecNumber evidence="5">3.1.1.61</ecNumber>
        <ecNumber evidence="5">3.5.1.44</ecNumber>
    </recommendedName>
</protein>
<dbReference type="PIRSF" id="PIRSF000876">
    <property type="entry name" value="RR_chemtxs_CheB"/>
    <property type="match status" value="1"/>
</dbReference>
<dbReference type="GO" id="GO:0006935">
    <property type="term" value="P:chemotaxis"/>
    <property type="evidence" value="ECO:0007669"/>
    <property type="project" value="UniProtKB-UniRule"/>
</dbReference>
<feature type="active site" evidence="5 6">
    <location>
        <position position="193"/>
    </location>
</feature>
<dbReference type="InterPro" id="IPR008248">
    <property type="entry name" value="CheB-like"/>
</dbReference>
<evidence type="ECO:0000256" key="1">
    <source>
        <dbReference type="ARBA" id="ARBA00022490"/>
    </source>
</evidence>
<dbReference type="PROSITE" id="PS50122">
    <property type="entry name" value="CHEB"/>
    <property type="match status" value="1"/>
</dbReference>
<keyword evidence="1 5" id="KW-0963">Cytoplasm</keyword>
<dbReference type="InterPro" id="IPR035909">
    <property type="entry name" value="CheB_C"/>
</dbReference>
<comment type="catalytic activity">
    <reaction evidence="5">
        <text>L-glutaminyl-[protein] + H2O = L-glutamyl-[protein] + NH4(+)</text>
        <dbReference type="Rhea" id="RHEA:16441"/>
        <dbReference type="Rhea" id="RHEA-COMP:10207"/>
        <dbReference type="Rhea" id="RHEA-COMP:10208"/>
        <dbReference type="ChEBI" id="CHEBI:15377"/>
        <dbReference type="ChEBI" id="CHEBI:28938"/>
        <dbReference type="ChEBI" id="CHEBI:29973"/>
        <dbReference type="ChEBI" id="CHEBI:30011"/>
        <dbReference type="EC" id="3.5.1.44"/>
    </reaction>
</comment>
<keyword evidence="3 5" id="KW-0378">Hydrolase</keyword>
<sequence>MTRQKIRVLIVDDSATVRQTMATILGDDPEIEVIGTAGDPFAAARRIMKEVPDVITLDVEMPRMDGITFLKKLMAQHPIPVVMCSSLVDSGSQTLMQALEAGAVDIIQKPKIGIAEQLTEAKIQICDVVKAAARARLGGKADTPERLQRRHIEPLSPEKKLTADAMLPAALHHGPSRNAMARTTETIICMGASTGGTQSLTDVLTTLPADSPGIVIVQHMPERFTASFADRLNTLCQVEVKEAADGDSVLRGRVLIAPGNFHTMLERSGARYYVSVKQGPLVSRHRPSVDVLFRSAANVAGANAVGVIMTGMGDDGARGLSEMKEAGAFTIAQDEATSIVFGMPKEAIARGCVDKIVALGDIAREMLRAAAR</sequence>
<evidence type="ECO:0000256" key="6">
    <source>
        <dbReference type="PROSITE-ProRule" id="PRU00050"/>
    </source>
</evidence>
<dbReference type="SUPFAM" id="SSF52738">
    <property type="entry name" value="Methylesterase CheB, C-terminal domain"/>
    <property type="match status" value="1"/>
</dbReference>
<dbReference type="GO" id="GO:0005737">
    <property type="term" value="C:cytoplasm"/>
    <property type="evidence" value="ECO:0007669"/>
    <property type="project" value="UniProtKB-SubCell"/>
</dbReference>
<dbReference type="EC" id="3.5.1.44" evidence="5"/>
<dbReference type="NCBIfam" id="NF001965">
    <property type="entry name" value="PRK00742.1"/>
    <property type="match status" value="1"/>
</dbReference>
<dbReference type="AlphaFoldDB" id="A0A846N074"/>
<reference evidence="10 11" key="1">
    <citation type="submission" date="2020-03" db="EMBL/GenBank/DDBJ databases">
        <title>Genomic Encyclopedia of Type Strains, Phase IV (KMG-IV): sequencing the most valuable type-strain genomes for metagenomic binning, comparative biology and taxonomic classification.</title>
        <authorList>
            <person name="Goeker M."/>
        </authorList>
    </citation>
    <scope>NUCLEOTIDE SEQUENCE [LARGE SCALE GENOMIC DNA]</scope>
    <source>
        <strain evidence="10 11">DSM 19867</strain>
    </source>
</reference>
<comment type="caution">
    <text evidence="10">The sequence shown here is derived from an EMBL/GenBank/DDBJ whole genome shotgun (WGS) entry which is preliminary data.</text>
</comment>
<dbReference type="GO" id="GO:0050568">
    <property type="term" value="F:protein-glutamine glutaminase activity"/>
    <property type="evidence" value="ECO:0007669"/>
    <property type="project" value="UniProtKB-UniRule"/>
</dbReference>
<dbReference type="PANTHER" id="PTHR42872">
    <property type="entry name" value="PROTEIN-GLUTAMATE METHYLESTERASE/PROTEIN-GLUTAMINE GLUTAMINASE"/>
    <property type="match status" value="1"/>
</dbReference>
<comment type="similarity">
    <text evidence="5">Belongs to the CheB family.</text>
</comment>
<proteinExistence type="inferred from homology"/>
<evidence type="ECO:0000313" key="11">
    <source>
        <dbReference type="Proteomes" id="UP000570514"/>
    </source>
</evidence>
<dbReference type="EMBL" id="JAASRM010000001">
    <property type="protein sequence ID" value="NIK89086.1"/>
    <property type="molecule type" value="Genomic_DNA"/>
</dbReference>
<dbReference type="Proteomes" id="UP000570514">
    <property type="component" value="Unassembled WGS sequence"/>
</dbReference>
<keyword evidence="5 7" id="KW-0597">Phosphoprotein</keyword>